<feature type="transmembrane region" description="Helical" evidence="2">
    <location>
        <begin position="32"/>
        <end position="55"/>
    </location>
</feature>
<dbReference type="GO" id="GO:0016787">
    <property type="term" value="F:hydrolase activity"/>
    <property type="evidence" value="ECO:0007669"/>
    <property type="project" value="UniProtKB-KW"/>
</dbReference>
<feature type="compositionally biased region" description="Basic and acidic residues" evidence="1">
    <location>
        <begin position="153"/>
        <end position="166"/>
    </location>
</feature>
<keyword evidence="2" id="KW-0812">Transmembrane</keyword>
<evidence type="ECO:0000256" key="2">
    <source>
        <dbReference type="SAM" id="Phobius"/>
    </source>
</evidence>
<keyword evidence="2" id="KW-0472">Membrane</keyword>
<dbReference type="Proteomes" id="UP001596523">
    <property type="component" value="Unassembled WGS sequence"/>
</dbReference>
<dbReference type="InterPro" id="IPR050228">
    <property type="entry name" value="Carboxylesterase_BioH"/>
</dbReference>
<evidence type="ECO:0000313" key="5">
    <source>
        <dbReference type="Proteomes" id="UP001596523"/>
    </source>
</evidence>
<keyword evidence="4" id="KW-0378">Hydrolase</keyword>
<evidence type="ECO:0000256" key="1">
    <source>
        <dbReference type="SAM" id="MobiDB-lite"/>
    </source>
</evidence>
<evidence type="ECO:0000313" key="4">
    <source>
        <dbReference type="EMBL" id="MFC7307474.1"/>
    </source>
</evidence>
<dbReference type="Gene3D" id="3.40.50.1820">
    <property type="entry name" value="alpha/beta hydrolase"/>
    <property type="match status" value="1"/>
</dbReference>
<evidence type="ECO:0000259" key="3">
    <source>
        <dbReference type="Pfam" id="PF00561"/>
    </source>
</evidence>
<gene>
    <name evidence="4" type="ORF">ACFQVC_25000</name>
</gene>
<proteinExistence type="predicted"/>
<sequence>MSETSTGAAVDAAVDAAKTAGSVATNWRRAGVAGAAIGVVAAGAAAGVAIERLTVGRGMRKKARLALDSAGPYGALRGQPGKARADDGTQLYYEVEEAEPGQSAAPKRRRLFGRRTPAPVTVVFSHGYCLSQDSWHFQRAALRGAVRTVYWDQRSHGRSDRGRSQAEDGTPVDIDQLGRDLKAVIDTAAPEGPLVLVGHSMGGMTVMALADQFPELIRDRVAGVAFVGTSSGKLGEVNYGLPVAGVNAVRRVLPGVLKALGQRAELVEKGRRATADLFAGIIKRYSFASRDVDPAVARFAERMIEGTPIDVVAEFYPAFADHDKAEALGRFAALPVLVLAGDKDLVTPSEHSEAIADLLPDAELVIVPDAGHLVMMEHPELVVDRLADLLVRAGAVPAAATVDGYGSTAQPGTRP</sequence>
<dbReference type="Pfam" id="PF00561">
    <property type="entry name" value="Abhydrolase_1"/>
    <property type="match status" value="1"/>
</dbReference>
<dbReference type="RefSeq" id="WP_381834472.1">
    <property type="nucleotide sequence ID" value="NZ_JBHTCF010000011.1"/>
</dbReference>
<organism evidence="4 5">
    <name type="scientific">Streptomyces monticola</name>
    <dbReference type="NCBI Taxonomy" id="2666263"/>
    <lineage>
        <taxon>Bacteria</taxon>
        <taxon>Bacillati</taxon>
        <taxon>Actinomycetota</taxon>
        <taxon>Actinomycetes</taxon>
        <taxon>Kitasatosporales</taxon>
        <taxon>Streptomycetaceae</taxon>
        <taxon>Streptomyces</taxon>
    </lineage>
</organism>
<dbReference type="SUPFAM" id="SSF53474">
    <property type="entry name" value="alpha/beta-Hydrolases"/>
    <property type="match status" value="1"/>
</dbReference>
<dbReference type="EMBL" id="JBHTCF010000011">
    <property type="protein sequence ID" value="MFC7307474.1"/>
    <property type="molecule type" value="Genomic_DNA"/>
</dbReference>
<dbReference type="InterPro" id="IPR000073">
    <property type="entry name" value="AB_hydrolase_1"/>
</dbReference>
<dbReference type="InterPro" id="IPR029058">
    <property type="entry name" value="AB_hydrolase_fold"/>
</dbReference>
<comment type="caution">
    <text evidence="4">The sequence shown here is derived from an EMBL/GenBank/DDBJ whole genome shotgun (WGS) entry which is preliminary data.</text>
</comment>
<keyword evidence="5" id="KW-1185">Reference proteome</keyword>
<dbReference type="PANTHER" id="PTHR43194">
    <property type="entry name" value="HYDROLASE ALPHA/BETA FOLD FAMILY"/>
    <property type="match status" value="1"/>
</dbReference>
<feature type="region of interest" description="Disordered" evidence="1">
    <location>
        <begin position="153"/>
        <end position="173"/>
    </location>
</feature>
<reference evidence="5" key="1">
    <citation type="journal article" date="2019" name="Int. J. Syst. Evol. Microbiol.">
        <title>The Global Catalogue of Microorganisms (GCM) 10K type strain sequencing project: providing services to taxonomists for standard genome sequencing and annotation.</title>
        <authorList>
            <consortium name="The Broad Institute Genomics Platform"/>
            <consortium name="The Broad Institute Genome Sequencing Center for Infectious Disease"/>
            <person name="Wu L."/>
            <person name="Ma J."/>
        </authorList>
    </citation>
    <scope>NUCLEOTIDE SEQUENCE [LARGE SCALE GENOMIC DNA]</scope>
    <source>
        <strain evidence="5">SYNS20</strain>
    </source>
</reference>
<keyword evidence="2" id="KW-1133">Transmembrane helix</keyword>
<dbReference type="PANTHER" id="PTHR43194:SF2">
    <property type="entry name" value="PEROXISOMAL MEMBRANE PROTEIN LPX1"/>
    <property type="match status" value="1"/>
</dbReference>
<protein>
    <submittedName>
        <fullName evidence="4">Alpha/beta fold hydrolase</fullName>
    </submittedName>
</protein>
<feature type="domain" description="AB hydrolase-1" evidence="3">
    <location>
        <begin position="121"/>
        <end position="379"/>
    </location>
</feature>
<name>A0ABW2JMU1_9ACTN</name>
<accession>A0ABW2JMU1</accession>